<dbReference type="SUPFAM" id="SSF55729">
    <property type="entry name" value="Acyl-CoA N-acyltransferases (Nat)"/>
    <property type="match status" value="1"/>
</dbReference>
<gene>
    <name evidence="4" type="ORF">H5975_06395</name>
</gene>
<keyword evidence="2" id="KW-0012">Acyltransferase</keyword>
<keyword evidence="5" id="KW-1185">Reference proteome</keyword>
<proteinExistence type="predicted"/>
<dbReference type="Proteomes" id="UP000785625">
    <property type="component" value="Unassembled WGS sequence"/>
</dbReference>
<sequence length="199" mass="23286">MTDDVQIRVARLTDAPELVNIYAPYVKKTVISFEYEVPTVDEFRDRMANTLKKYPYIVVERQQQIVGYAYVGPFKGRQAYDWAVETSIYVATDERHHGVGKKLYEALENICRTMGILNMNACIGYPTEEDQYLTKNSAEFHAHLGYRMVGEFHQCGYKFGRWYDMVWMEKIIGKHVDQPQAVKNFNDVRQEIADRLNIH</sequence>
<feature type="domain" description="N-acetyltransferase" evidence="3">
    <location>
        <begin position="5"/>
        <end position="173"/>
    </location>
</feature>
<accession>A0ABS2H0Z1</accession>
<name>A0ABS2H0Z1_9LACO</name>
<comment type="caution">
    <text evidence="4">The sequence shown here is derived from an EMBL/GenBank/DDBJ whole genome shotgun (WGS) entry which is preliminary data.</text>
</comment>
<evidence type="ECO:0000313" key="4">
    <source>
        <dbReference type="EMBL" id="MBM6941096.1"/>
    </source>
</evidence>
<dbReference type="PANTHER" id="PTHR43072:SF23">
    <property type="entry name" value="UPF0039 PROTEIN C11D3.02C"/>
    <property type="match status" value="1"/>
</dbReference>
<organism evidence="4 5">
    <name type="scientific">Limosilactobacillus coleohominis</name>
    <dbReference type="NCBI Taxonomy" id="181675"/>
    <lineage>
        <taxon>Bacteria</taxon>
        <taxon>Bacillati</taxon>
        <taxon>Bacillota</taxon>
        <taxon>Bacilli</taxon>
        <taxon>Lactobacillales</taxon>
        <taxon>Lactobacillaceae</taxon>
        <taxon>Limosilactobacillus</taxon>
    </lineage>
</organism>
<dbReference type="PANTHER" id="PTHR43072">
    <property type="entry name" value="N-ACETYLTRANSFERASE"/>
    <property type="match status" value="1"/>
</dbReference>
<evidence type="ECO:0000256" key="1">
    <source>
        <dbReference type="ARBA" id="ARBA00022679"/>
    </source>
</evidence>
<protein>
    <submittedName>
        <fullName evidence="4">GNAT family N-acetyltransferase</fullName>
    </submittedName>
</protein>
<dbReference type="CDD" id="cd04301">
    <property type="entry name" value="NAT_SF"/>
    <property type="match status" value="1"/>
</dbReference>
<evidence type="ECO:0000256" key="2">
    <source>
        <dbReference type="ARBA" id="ARBA00023315"/>
    </source>
</evidence>
<keyword evidence="1" id="KW-0808">Transferase</keyword>
<dbReference type="Gene3D" id="3.40.630.30">
    <property type="match status" value="1"/>
</dbReference>
<dbReference type="InterPro" id="IPR016181">
    <property type="entry name" value="Acyl_CoA_acyltransferase"/>
</dbReference>
<dbReference type="InterPro" id="IPR000182">
    <property type="entry name" value="GNAT_dom"/>
</dbReference>
<dbReference type="RefSeq" id="WP_204785351.1">
    <property type="nucleotide sequence ID" value="NZ_CALVGD010000108.1"/>
</dbReference>
<evidence type="ECO:0000259" key="3">
    <source>
        <dbReference type="PROSITE" id="PS51186"/>
    </source>
</evidence>
<dbReference type="PROSITE" id="PS51186">
    <property type="entry name" value="GNAT"/>
    <property type="match status" value="1"/>
</dbReference>
<dbReference type="Pfam" id="PF13420">
    <property type="entry name" value="Acetyltransf_4"/>
    <property type="match status" value="1"/>
</dbReference>
<evidence type="ECO:0000313" key="5">
    <source>
        <dbReference type="Proteomes" id="UP000785625"/>
    </source>
</evidence>
<reference evidence="4 5" key="1">
    <citation type="journal article" date="2021" name="Sci. Rep.">
        <title>The distribution of antibiotic resistance genes in chicken gut microbiota commensals.</title>
        <authorList>
            <person name="Juricova H."/>
            <person name="Matiasovicova J."/>
            <person name="Kubasova T."/>
            <person name="Cejkova D."/>
            <person name="Rychlik I."/>
        </authorList>
    </citation>
    <scope>NUCLEOTIDE SEQUENCE [LARGE SCALE GENOMIC DNA]</scope>
    <source>
        <strain evidence="4 5">An574</strain>
    </source>
</reference>
<dbReference type="EMBL" id="JACJKU010000065">
    <property type="protein sequence ID" value="MBM6941096.1"/>
    <property type="molecule type" value="Genomic_DNA"/>
</dbReference>